<evidence type="ECO:0000313" key="3">
    <source>
        <dbReference type="Proteomes" id="UP000244336"/>
    </source>
</evidence>
<protein>
    <submittedName>
        <fullName evidence="2">Uncharacterized protein</fullName>
    </submittedName>
</protein>
<organism evidence="2 3">
    <name type="scientific">Panicum hallii var. hallii</name>
    <dbReference type="NCBI Taxonomy" id="1504633"/>
    <lineage>
        <taxon>Eukaryota</taxon>
        <taxon>Viridiplantae</taxon>
        <taxon>Streptophyta</taxon>
        <taxon>Embryophyta</taxon>
        <taxon>Tracheophyta</taxon>
        <taxon>Spermatophyta</taxon>
        <taxon>Magnoliopsida</taxon>
        <taxon>Liliopsida</taxon>
        <taxon>Poales</taxon>
        <taxon>Poaceae</taxon>
        <taxon>PACMAD clade</taxon>
        <taxon>Panicoideae</taxon>
        <taxon>Panicodae</taxon>
        <taxon>Paniceae</taxon>
        <taxon>Panicinae</taxon>
        <taxon>Panicum</taxon>
        <taxon>Panicum sect. Panicum</taxon>
    </lineage>
</organism>
<keyword evidence="3" id="KW-1185">Reference proteome</keyword>
<evidence type="ECO:0000256" key="1">
    <source>
        <dbReference type="SAM" id="MobiDB-lite"/>
    </source>
</evidence>
<dbReference type="EMBL" id="CM009749">
    <property type="protein sequence ID" value="PUZ73947.1"/>
    <property type="molecule type" value="Genomic_DNA"/>
</dbReference>
<dbReference type="Proteomes" id="UP000244336">
    <property type="component" value="Chromosome 1"/>
</dbReference>
<sequence>MGDHAKARPAGDLSGVARADDKYSGRDERGDWPRFLPWPYMNGCGRRGAGASASAGFSKDRDRRLGGEGGAWKIRNGGGLGGLCLVARRVPFFLRTDLD</sequence>
<dbReference type="Gramene" id="PUZ73947">
    <property type="protein sequence ID" value="PUZ73947"/>
    <property type="gene ID" value="GQ55_1G026700"/>
</dbReference>
<name>A0A2T7F1M6_9POAL</name>
<proteinExistence type="predicted"/>
<dbReference type="AlphaFoldDB" id="A0A2T7F1M6"/>
<accession>A0A2T7F1M6</accession>
<reference evidence="2 3" key="1">
    <citation type="submission" date="2018-04" db="EMBL/GenBank/DDBJ databases">
        <title>WGS assembly of Panicum hallii var. hallii HAL2.</title>
        <authorList>
            <person name="Lovell J."/>
            <person name="Jenkins J."/>
            <person name="Lowry D."/>
            <person name="Mamidi S."/>
            <person name="Sreedasyam A."/>
            <person name="Weng X."/>
            <person name="Barry K."/>
            <person name="Bonette J."/>
            <person name="Campitelli B."/>
            <person name="Daum C."/>
            <person name="Gordon S."/>
            <person name="Gould B."/>
            <person name="Lipzen A."/>
            <person name="MacQueen A."/>
            <person name="Palacio-Mejia J."/>
            <person name="Plott C."/>
            <person name="Shakirov E."/>
            <person name="Shu S."/>
            <person name="Yoshinaga Y."/>
            <person name="Zane M."/>
            <person name="Rokhsar D."/>
            <person name="Grimwood J."/>
            <person name="Schmutz J."/>
            <person name="Juenger T."/>
        </authorList>
    </citation>
    <scope>NUCLEOTIDE SEQUENCE [LARGE SCALE GENOMIC DNA]</scope>
    <source>
        <strain evidence="3">cv. HAL2</strain>
    </source>
</reference>
<evidence type="ECO:0000313" key="2">
    <source>
        <dbReference type="EMBL" id="PUZ73947.1"/>
    </source>
</evidence>
<feature type="region of interest" description="Disordered" evidence="1">
    <location>
        <begin position="1"/>
        <end position="28"/>
    </location>
</feature>
<gene>
    <name evidence="2" type="ORF">GQ55_1G026700</name>
</gene>
<feature type="compositionally biased region" description="Basic and acidic residues" evidence="1">
    <location>
        <begin position="18"/>
        <end position="28"/>
    </location>
</feature>